<evidence type="ECO:0000313" key="3">
    <source>
        <dbReference type="Proteomes" id="UP000799423"/>
    </source>
</evidence>
<protein>
    <submittedName>
        <fullName evidence="2">HET-domain-containing protein</fullName>
    </submittedName>
</protein>
<proteinExistence type="predicted"/>
<accession>A0A6A7BNA7</accession>
<sequence>METEPRIHKTLSQLQPQTTSDFRYRPLDHSNGESVRLVCLLPGDYQDQLCCELFHANLDLDIDYEAVSYTWATEAGDASLSESIACGYLGEENRTRLWVTENCASALRRLRQISEPRILWIDIIAINQSDPEEKNHQVALMAQIYSQASQVLVYLGEEDLGFGINGIWLDSEKRLVALKKLFAKRWASRVWVIQEVALAQKLTMITGEVSIRMDAHFMTRVRGRARASGLLVPGPLAWDPLVSAPSRDLLTMLHMSRNCHSTDPRDKVYSLLGLTGERLQSLIEVDYSQSIEEVLTRASVAIILFREDFEVLAYATSTLGAGHADRHLPTWVPDWTGYREEKAFTPQFKGRKIGPWRSLNKDFFQKKLADDEGPNWDAVVTMLDWTTGPVSHPYLTLRAHCIGNIDHTVQDSNGPTGLNQPGMSAHIFRHRLLDLVSRDVGTNEWPPEYRWLVEGASAQRRLFEVRSEHAGPERLTSFERVDVESFCEELARLGENKYVFRAGYLPAIASAGFERGDYVYAIDGCTTPLILRRIGTQGLWKFRIIGSAYLLSLAHLDCWVTVGSGLKQQWDFDPFRRMNAQGTQMIEIY</sequence>
<feature type="domain" description="Heterokaryon incompatibility" evidence="1">
    <location>
        <begin position="64"/>
        <end position="195"/>
    </location>
</feature>
<dbReference type="PANTHER" id="PTHR24148:SF64">
    <property type="entry name" value="HETEROKARYON INCOMPATIBILITY DOMAIN-CONTAINING PROTEIN"/>
    <property type="match status" value="1"/>
</dbReference>
<evidence type="ECO:0000259" key="1">
    <source>
        <dbReference type="Pfam" id="PF06985"/>
    </source>
</evidence>
<reference evidence="2" key="1">
    <citation type="submission" date="2020-01" db="EMBL/GenBank/DDBJ databases">
        <authorList>
            <consortium name="DOE Joint Genome Institute"/>
            <person name="Haridas S."/>
            <person name="Albert R."/>
            <person name="Binder M."/>
            <person name="Bloem J."/>
            <person name="Labutti K."/>
            <person name="Salamov A."/>
            <person name="Andreopoulos B."/>
            <person name="Baker S.E."/>
            <person name="Barry K."/>
            <person name="Bills G."/>
            <person name="Bluhm B.H."/>
            <person name="Cannon C."/>
            <person name="Castanera R."/>
            <person name="Culley D.E."/>
            <person name="Daum C."/>
            <person name="Ezra D."/>
            <person name="Gonzalez J.B."/>
            <person name="Henrissat B."/>
            <person name="Kuo A."/>
            <person name="Liang C."/>
            <person name="Lipzen A."/>
            <person name="Lutzoni F."/>
            <person name="Magnuson J."/>
            <person name="Mondo S."/>
            <person name="Nolan M."/>
            <person name="Ohm R."/>
            <person name="Pangilinan J."/>
            <person name="Park H.-J."/>
            <person name="Ramirez L."/>
            <person name="Alfaro M."/>
            <person name="Sun H."/>
            <person name="Tritt A."/>
            <person name="Yoshinaga Y."/>
            <person name="Zwiers L.-H."/>
            <person name="Turgeon B.G."/>
            <person name="Goodwin S.B."/>
            <person name="Spatafora J.W."/>
            <person name="Crous P.W."/>
            <person name="Grigoriev I.V."/>
        </authorList>
    </citation>
    <scope>NUCLEOTIDE SEQUENCE</scope>
    <source>
        <strain evidence="2">IPT5</strain>
    </source>
</reference>
<dbReference type="InterPro" id="IPR052895">
    <property type="entry name" value="HetReg/Transcr_Mod"/>
</dbReference>
<dbReference type="PANTHER" id="PTHR24148">
    <property type="entry name" value="ANKYRIN REPEAT DOMAIN-CONTAINING PROTEIN 39 HOMOLOG-RELATED"/>
    <property type="match status" value="1"/>
</dbReference>
<dbReference type="Proteomes" id="UP000799423">
    <property type="component" value="Unassembled WGS sequence"/>
</dbReference>
<dbReference type="InterPro" id="IPR010730">
    <property type="entry name" value="HET"/>
</dbReference>
<keyword evidence="3" id="KW-1185">Reference proteome</keyword>
<dbReference type="EMBL" id="MU006288">
    <property type="protein sequence ID" value="KAF2856824.1"/>
    <property type="molecule type" value="Genomic_DNA"/>
</dbReference>
<organism evidence="2 3">
    <name type="scientific">Plenodomus tracheiphilus IPT5</name>
    <dbReference type="NCBI Taxonomy" id="1408161"/>
    <lineage>
        <taxon>Eukaryota</taxon>
        <taxon>Fungi</taxon>
        <taxon>Dikarya</taxon>
        <taxon>Ascomycota</taxon>
        <taxon>Pezizomycotina</taxon>
        <taxon>Dothideomycetes</taxon>
        <taxon>Pleosporomycetidae</taxon>
        <taxon>Pleosporales</taxon>
        <taxon>Pleosporineae</taxon>
        <taxon>Leptosphaeriaceae</taxon>
        <taxon>Plenodomus</taxon>
    </lineage>
</organism>
<dbReference type="Pfam" id="PF06985">
    <property type="entry name" value="HET"/>
    <property type="match status" value="1"/>
</dbReference>
<evidence type="ECO:0000313" key="2">
    <source>
        <dbReference type="EMBL" id="KAF2856824.1"/>
    </source>
</evidence>
<name>A0A6A7BNA7_9PLEO</name>
<gene>
    <name evidence="2" type="ORF">T440DRAFT_383193</name>
</gene>
<dbReference type="AlphaFoldDB" id="A0A6A7BNA7"/>
<dbReference type="OrthoDB" id="2157530at2759"/>